<dbReference type="GO" id="GO:0032259">
    <property type="term" value="P:methylation"/>
    <property type="evidence" value="ECO:0007669"/>
    <property type="project" value="UniProtKB-KW"/>
</dbReference>
<dbReference type="Proteomes" id="UP001652445">
    <property type="component" value="Unassembled WGS sequence"/>
</dbReference>
<protein>
    <submittedName>
        <fullName evidence="2">Methyltransferase domain-containing protein</fullName>
    </submittedName>
</protein>
<keyword evidence="3" id="KW-1185">Reference proteome</keyword>
<dbReference type="EMBL" id="JAOQIO010000007">
    <property type="protein sequence ID" value="MCU6791136.1"/>
    <property type="molecule type" value="Genomic_DNA"/>
</dbReference>
<dbReference type="SUPFAM" id="SSF53335">
    <property type="entry name" value="S-adenosyl-L-methionine-dependent methyltransferases"/>
    <property type="match status" value="1"/>
</dbReference>
<accession>A0ABT2UAC9</accession>
<evidence type="ECO:0000313" key="3">
    <source>
        <dbReference type="Proteomes" id="UP001652445"/>
    </source>
</evidence>
<organism evidence="2 3">
    <name type="scientific">Paenibacillus baimaensis</name>
    <dbReference type="NCBI Taxonomy" id="2982185"/>
    <lineage>
        <taxon>Bacteria</taxon>
        <taxon>Bacillati</taxon>
        <taxon>Bacillota</taxon>
        <taxon>Bacilli</taxon>
        <taxon>Bacillales</taxon>
        <taxon>Paenibacillaceae</taxon>
        <taxon>Paenibacillus</taxon>
    </lineage>
</organism>
<dbReference type="InterPro" id="IPR029063">
    <property type="entry name" value="SAM-dependent_MTases_sf"/>
</dbReference>
<dbReference type="RefSeq" id="WP_262682705.1">
    <property type="nucleotide sequence ID" value="NZ_JAOQIO010000007.1"/>
</dbReference>
<evidence type="ECO:0000259" key="1">
    <source>
        <dbReference type="Pfam" id="PF13649"/>
    </source>
</evidence>
<name>A0ABT2UAC9_9BACL</name>
<feature type="domain" description="Methyltransferase" evidence="1">
    <location>
        <begin position="66"/>
        <end position="158"/>
    </location>
</feature>
<keyword evidence="2" id="KW-0489">Methyltransferase</keyword>
<evidence type="ECO:0000313" key="2">
    <source>
        <dbReference type="EMBL" id="MCU6791136.1"/>
    </source>
</evidence>
<sequence>MSVLRSIQRRAEEPELMDDFTIGGAALREALHHLRLLNRIFGASAPTLYGVKRLWLDAGKPRKLTILDIGCGSGDVNAHLLRWADRNRIELQLVLIDITEEACEEARLYFQNEPRVQVRKDDLFSLPEACADIITGTQFVHHFAADELPGVVDKMLKASRLGVVINDIHRHWIPWAAVWLVTRMLSTNRYILHDGPLSVAKGFRSADWQHLGKTLDTPEMFYAWRPLFRYVVVLNKTRSNSNNGVEQG</sequence>
<dbReference type="InterPro" id="IPR041698">
    <property type="entry name" value="Methyltransf_25"/>
</dbReference>
<comment type="caution">
    <text evidence="2">The sequence shown here is derived from an EMBL/GenBank/DDBJ whole genome shotgun (WGS) entry which is preliminary data.</text>
</comment>
<keyword evidence="2" id="KW-0808">Transferase</keyword>
<dbReference type="Gene3D" id="3.40.50.150">
    <property type="entry name" value="Vaccinia Virus protein VP39"/>
    <property type="match status" value="1"/>
</dbReference>
<dbReference type="CDD" id="cd02440">
    <property type="entry name" value="AdoMet_MTases"/>
    <property type="match status" value="1"/>
</dbReference>
<gene>
    <name evidence="2" type="ORF">OB236_03230</name>
</gene>
<dbReference type="Pfam" id="PF13649">
    <property type="entry name" value="Methyltransf_25"/>
    <property type="match status" value="1"/>
</dbReference>
<reference evidence="2 3" key="1">
    <citation type="submission" date="2022-09" db="EMBL/GenBank/DDBJ databases">
        <authorList>
            <person name="Han X.L."/>
            <person name="Wang Q."/>
            <person name="Lu T."/>
        </authorList>
    </citation>
    <scope>NUCLEOTIDE SEQUENCE [LARGE SCALE GENOMIC DNA]</scope>
    <source>
        <strain evidence="2 3">WQ 127069</strain>
    </source>
</reference>
<dbReference type="GO" id="GO:0008168">
    <property type="term" value="F:methyltransferase activity"/>
    <property type="evidence" value="ECO:0007669"/>
    <property type="project" value="UniProtKB-KW"/>
</dbReference>
<proteinExistence type="predicted"/>